<dbReference type="SUPFAM" id="SSF46589">
    <property type="entry name" value="tRNA-binding arm"/>
    <property type="match status" value="1"/>
</dbReference>
<dbReference type="FunFam" id="3.90.740.10:FF:000005">
    <property type="entry name" value="Valine--tRNA ligase, mitochondrial"/>
    <property type="match status" value="1"/>
</dbReference>
<dbReference type="Gene3D" id="1.10.730.10">
    <property type="entry name" value="Isoleucyl-tRNA Synthetase, Domain 1"/>
    <property type="match status" value="1"/>
</dbReference>
<dbReference type="Proteomes" id="UP000067626">
    <property type="component" value="Chromosome"/>
</dbReference>
<dbReference type="InterPro" id="IPR033705">
    <property type="entry name" value="Anticodon_Ia_Val"/>
</dbReference>
<evidence type="ECO:0000259" key="11">
    <source>
        <dbReference type="Pfam" id="PF08264"/>
    </source>
</evidence>
<keyword evidence="4 9" id="KW-0067">ATP-binding</keyword>
<evidence type="ECO:0000256" key="4">
    <source>
        <dbReference type="ARBA" id="ARBA00022840"/>
    </source>
</evidence>
<dbReference type="Pfam" id="PF10458">
    <property type="entry name" value="Val_tRNA-synt_C"/>
    <property type="match status" value="1"/>
</dbReference>
<reference evidence="13 14" key="1">
    <citation type="submission" date="2015-07" db="EMBL/GenBank/DDBJ databases">
        <title>Genome analysis of myxobacterium Chondromyces crocatus Cm c5 reveals a high potential for natural compound synthesis and the genetic basis for the loss of fruiting body formation.</title>
        <authorList>
            <person name="Zaburannyi N."/>
            <person name="Bunk B."/>
            <person name="Maier J."/>
            <person name="Overmann J."/>
            <person name="Mueller R."/>
        </authorList>
    </citation>
    <scope>NUCLEOTIDE SEQUENCE [LARGE SCALE GENOMIC DNA]</scope>
    <source>
        <strain evidence="13 14">Cm c5</strain>
    </source>
</reference>
<evidence type="ECO:0000256" key="1">
    <source>
        <dbReference type="ARBA" id="ARBA00022490"/>
    </source>
</evidence>
<dbReference type="STRING" id="52.CMC5_000130"/>
<evidence type="ECO:0000256" key="3">
    <source>
        <dbReference type="ARBA" id="ARBA00022741"/>
    </source>
</evidence>
<dbReference type="SUPFAM" id="SSF50677">
    <property type="entry name" value="ValRS/IleRS/LeuRS editing domain"/>
    <property type="match status" value="1"/>
</dbReference>
<feature type="domain" description="Aminoacyl-tRNA synthetase class Ia" evidence="10">
    <location>
        <begin position="18"/>
        <end position="605"/>
    </location>
</feature>
<dbReference type="GO" id="GO:0006438">
    <property type="term" value="P:valyl-tRNA aminoacylation"/>
    <property type="evidence" value="ECO:0007669"/>
    <property type="project" value="UniProtKB-UniRule"/>
</dbReference>
<dbReference type="InterPro" id="IPR002300">
    <property type="entry name" value="aa-tRNA-synth_Ia"/>
</dbReference>
<keyword evidence="5 9" id="KW-0648">Protein biosynthesis</keyword>
<comment type="subcellular location">
    <subcellularLocation>
        <location evidence="9">Cytoplasm</location>
    </subcellularLocation>
</comment>
<keyword evidence="7 9" id="KW-0030">Aminoacyl-tRNA synthetase</keyword>
<comment type="caution">
    <text evidence="9">Lacks conserved residue(s) required for the propagation of feature annotation.</text>
</comment>
<evidence type="ECO:0000256" key="8">
    <source>
        <dbReference type="ARBA" id="ARBA00047552"/>
    </source>
</evidence>
<dbReference type="EC" id="6.1.1.9" evidence="9"/>
<dbReference type="HAMAP" id="MF_02004">
    <property type="entry name" value="Val_tRNA_synth_type1"/>
    <property type="match status" value="1"/>
</dbReference>
<dbReference type="CDD" id="cd00817">
    <property type="entry name" value="ValRS_core"/>
    <property type="match status" value="1"/>
</dbReference>
<dbReference type="InterPro" id="IPR019499">
    <property type="entry name" value="Val-tRNA_synth_tRNA-bd"/>
</dbReference>
<feature type="domain" description="Methionyl/Valyl/Leucyl/Isoleucyl-tRNA synthetase anticodon-binding" evidence="11">
    <location>
        <begin position="650"/>
        <end position="800"/>
    </location>
</feature>
<comment type="subunit">
    <text evidence="9">Monomer.</text>
</comment>
<protein>
    <recommendedName>
        <fullName evidence="9">Valine--tRNA ligase</fullName>
        <ecNumber evidence="9">6.1.1.9</ecNumber>
    </recommendedName>
    <alternativeName>
        <fullName evidence="9">Valyl-tRNA synthetase</fullName>
        <shortName evidence="9">ValRS</shortName>
    </alternativeName>
</protein>
<evidence type="ECO:0000259" key="12">
    <source>
        <dbReference type="Pfam" id="PF10458"/>
    </source>
</evidence>
<dbReference type="Gene3D" id="1.10.287.380">
    <property type="entry name" value="Valyl-tRNA synthetase, C-terminal domain"/>
    <property type="match status" value="1"/>
</dbReference>
<dbReference type="Gene3D" id="3.40.50.620">
    <property type="entry name" value="HUPs"/>
    <property type="match status" value="2"/>
</dbReference>
<dbReference type="InterPro" id="IPR009080">
    <property type="entry name" value="tRNAsynth_Ia_anticodon-bd"/>
</dbReference>
<dbReference type="InterPro" id="IPR013155">
    <property type="entry name" value="M/V/L/I-tRNA-synth_anticd-bd"/>
</dbReference>
<dbReference type="SUPFAM" id="SSF47323">
    <property type="entry name" value="Anticodon-binding domain of a subclass of class I aminoacyl-tRNA synthetases"/>
    <property type="match status" value="1"/>
</dbReference>
<dbReference type="PRINTS" id="PR00986">
    <property type="entry name" value="TRNASYNTHVAL"/>
</dbReference>
<keyword evidence="1 9" id="KW-0963">Cytoplasm</keyword>
<dbReference type="NCBIfam" id="TIGR00422">
    <property type="entry name" value="valS"/>
    <property type="match status" value="1"/>
</dbReference>
<gene>
    <name evidence="9" type="primary">valS</name>
    <name evidence="13" type="ORF">CMC5_000130</name>
</gene>
<keyword evidence="6 9" id="KW-0175">Coiled coil</keyword>
<comment type="domain">
    <text evidence="9">The C-terminal coiled-coil domain is crucial for aminoacylation activity.</text>
</comment>
<dbReference type="PANTHER" id="PTHR11946:SF93">
    <property type="entry name" value="VALINE--TRNA LIGASE, CHLOROPLASTIC_MITOCHONDRIAL 2"/>
    <property type="match status" value="1"/>
</dbReference>
<dbReference type="RefSeq" id="WP_050428497.1">
    <property type="nucleotide sequence ID" value="NZ_CP012159.1"/>
</dbReference>
<dbReference type="SUPFAM" id="SSF52374">
    <property type="entry name" value="Nucleotidylyl transferase"/>
    <property type="match status" value="1"/>
</dbReference>
<name>A0A0K1E5D0_CHOCO</name>
<feature type="coiled-coil region" evidence="9">
    <location>
        <begin position="859"/>
        <end position="921"/>
    </location>
</feature>
<dbReference type="OrthoDB" id="9810365at2"/>
<keyword evidence="14" id="KW-1185">Reference proteome</keyword>
<accession>A0A0K1E5D0</accession>
<keyword evidence="3 9" id="KW-0547">Nucleotide-binding</keyword>
<evidence type="ECO:0000313" key="13">
    <source>
        <dbReference type="EMBL" id="AKT35902.1"/>
    </source>
</evidence>
<evidence type="ECO:0000256" key="6">
    <source>
        <dbReference type="ARBA" id="ARBA00023054"/>
    </source>
</evidence>
<dbReference type="InterPro" id="IPR010978">
    <property type="entry name" value="tRNA-bd_arm"/>
</dbReference>
<evidence type="ECO:0000256" key="5">
    <source>
        <dbReference type="ARBA" id="ARBA00022917"/>
    </source>
</evidence>
<dbReference type="KEGG" id="ccro:CMC5_000130"/>
<proteinExistence type="inferred from homology"/>
<dbReference type="PROSITE" id="PS00178">
    <property type="entry name" value="AA_TRNA_LIGASE_I"/>
    <property type="match status" value="1"/>
</dbReference>
<dbReference type="InterPro" id="IPR001412">
    <property type="entry name" value="aa-tRNA-synth_I_CS"/>
</dbReference>
<dbReference type="CDD" id="cd07962">
    <property type="entry name" value="Anticodon_Ia_Val"/>
    <property type="match status" value="1"/>
</dbReference>
<dbReference type="FunFam" id="3.40.50.620:FF:000098">
    <property type="entry name" value="Valine--tRNA ligase"/>
    <property type="match status" value="1"/>
</dbReference>
<evidence type="ECO:0000259" key="10">
    <source>
        <dbReference type="Pfam" id="PF00133"/>
    </source>
</evidence>
<comment type="domain">
    <text evidence="9">ValRS has two distinct active sites: one for aminoacylation and one for editing. The misactivated threonine is translocated from the active site to the editing site.</text>
</comment>
<evidence type="ECO:0000313" key="14">
    <source>
        <dbReference type="Proteomes" id="UP000067626"/>
    </source>
</evidence>
<feature type="domain" description="Valyl-tRNA synthetase tRNA-binding arm" evidence="12">
    <location>
        <begin position="864"/>
        <end position="921"/>
    </location>
</feature>
<dbReference type="Pfam" id="PF08264">
    <property type="entry name" value="Anticodon_1"/>
    <property type="match status" value="1"/>
</dbReference>
<dbReference type="InterPro" id="IPR002303">
    <property type="entry name" value="Valyl-tRNA_ligase"/>
</dbReference>
<dbReference type="InterPro" id="IPR009008">
    <property type="entry name" value="Val/Leu/Ile-tRNA-synth_edit"/>
</dbReference>
<evidence type="ECO:0000256" key="9">
    <source>
        <dbReference type="HAMAP-Rule" id="MF_02004"/>
    </source>
</evidence>
<keyword evidence="2 9" id="KW-0436">Ligase</keyword>
<dbReference type="PANTHER" id="PTHR11946">
    <property type="entry name" value="VALYL-TRNA SYNTHETASES"/>
    <property type="match status" value="1"/>
</dbReference>
<dbReference type="AlphaFoldDB" id="A0A0K1E5D0"/>
<dbReference type="FunFam" id="3.40.50.620:FF:000020">
    <property type="entry name" value="Valine--tRNA ligase, mitochondrial"/>
    <property type="match status" value="1"/>
</dbReference>
<dbReference type="Pfam" id="PF00133">
    <property type="entry name" value="tRNA-synt_1"/>
    <property type="match status" value="1"/>
</dbReference>
<dbReference type="Gene3D" id="3.90.740.10">
    <property type="entry name" value="Valyl/Leucyl/Isoleucyl-tRNA synthetase, editing domain"/>
    <property type="match status" value="1"/>
</dbReference>
<dbReference type="NCBIfam" id="NF004349">
    <property type="entry name" value="PRK05729.1"/>
    <property type="match status" value="1"/>
</dbReference>
<dbReference type="GO" id="GO:0005524">
    <property type="term" value="F:ATP binding"/>
    <property type="evidence" value="ECO:0007669"/>
    <property type="project" value="UniProtKB-UniRule"/>
</dbReference>
<evidence type="ECO:0000256" key="2">
    <source>
        <dbReference type="ARBA" id="ARBA00022598"/>
    </source>
</evidence>
<organism evidence="13 14">
    <name type="scientific">Chondromyces crocatus</name>
    <dbReference type="NCBI Taxonomy" id="52"/>
    <lineage>
        <taxon>Bacteria</taxon>
        <taxon>Pseudomonadati</taxon>
        <taxon>Myxococcota</taxon>
        <taxon>Polyangia</taxon>
        <taxon>Polyangiales</taxon>
        <taxon>Polyangiaceae</taxon>
        <taxon>Chondromyces</taxon>
    </lineage>
</organism>
<dbReference type="InterPro" id="IPR037118">
    <property type="entry name" value="Val-tRNA_synth_C_sf"/>
</dbReference>
<comment type="similarity">
    <text evidence="9">Belongs to the class-I aminoacyl-tRNA synthetase family. ValS type 1 subfamily.</text>
</comment>
<sequence>MSTDLAKAYEPKDVETRWYAYWTENDVFAASDAPDDDRPVYVLPMPPPNVTGSLHMGHALFCTIEDILTRYHRMTGHNTLWQPGTDHAGIATQTVVERLLKREGTDRHALGREKFIERVWQWRTEAGDRILQQQRVLGVSADWKRSKFTMDPDLSRAVREAFVRLHREGLIYRDTKLIHWDCEARTVLSNLEVENEPANGELFEFAYPLEDGSGEIVVATTRPETMLGDTGVAIHPDDERYKALHGKRVRHPFVDRLIPIVTDAELVDPKFGTGAVKVTPAHDFNDFATGKRHDLEIISILNHDGTINEIGGQFAGMDRFVARKAVKKALEEKGLARGAKPHQLMLPRSERNGSIVEPMISTQWFVKTAPLAEPALAAVREGKTKIIPEEWSKTYEHWMSNILDWCISRQLWWGHRIPAFYCGACEHITVTTDESPAACEGCGSKEIRQDDDVLDTWFSSGLWPFSTLGWPNDTLALKRFYPASDLETGYDILFFWVARMMMMGIHFMGEPPFKRILLHGLVVDETGDKMGKLKGNVIDPLDLIHGASFDQVVEKALPGAPIQDSLKKFKKAYPSASQMGEGFAAYGADALRFTLATYSPQAKRIPLSPKKIEGYRNFCNKIWNATRYALPYLEGAKVGTTAPKATLLANRWILSRLAAVTAATRTGIDEFRLDDASLGLYHFFWGELCDWFLEFTKPVFADKASEAAAETRDVLAYTLEATLRLLHPFVPFITEELWHRLPRPESPPIALALARFPDETVAPRDLAAEREVSVLQAVIGAARSVRSEHGIHPGAEVRVTLRTDDAELRALLTAGLTDIRTLVKTAGDPAITAREAERPRGAVMSVAAGVQVLVDLRGHVEGSKEAARVEREIKKTEKDIAALEKKLSLPSFADKAPPEVVAESRTQLAELRDKRAHLEEAKGIAAELD</sequence>
<dbReference type="PATRIC" id="fig|52.7.peg.15"/>
<dbReference type="InterPro" id="IPR014729">
    <property type="entry name" value="Rossmann-like_a/b/a_fold"/>
</dbReference>
<comment type="function">
    <text evidence="9">Catalyzes the attachment of valine to tRNA(Val). As ValRS can inadvertently accommodate and process structurally similar amino acids such as threonine, to avoid such errors, it has a 'posttransfer' editing activity that hydrolyzes mischarged Thr-tRNA(Val) in a tRNA-dependent manner.</text>
</comment>
<evidence type="ECO:0000256" key="7">
    <source>
        <dbReference type="ARBA" id="ARBA00023146"/>
    </source>
</evidence>
<dbReference type="GO" id="GO:0005829">
    <property type="term" value="C:cytosol"/>
    <property type="evidence" value="ECO:0007669"/>
    <property type="project" value="TreeGrafter"/>
</dbReference>
<dbReference type="GO" id="GO:0002161">
    <property type="term" value="F:aminoacyl-tRNA deacylase activity"/>
    <property type="evidence" value="ECO:0007669"/>
    <property type="project" value="InterPro"/>
</dbReference>
<feature type="binding site" evidence="9">
    <location>
        <position position="532"/>
    </location>
    <ligand>
        <name>ATP</name>
        <dbReference type="ChEBI" id="CHEBI:30616"/>
    </ligand>
</feature>
<dbReference type="GO" id="GO:0004832">
    <property type="term" value="F:valine-tRNA ligase activity"/>
    <property type="evidence" value="ECO:0007669"/>
    <property type="project" value="UniProtKB-UniRule"/>
</dbReference>
<dbReference type="EMBL" id="CP012159">
    <property type="protein sequence ID" value="AKT35902.1"/>
    <property type="molecule type" value="Genomic_DNA"/>
</dbReference>
<feature type="short sequence motif" description="'HIGH' region" evidence="9">
    <location>
        <begin position="48"/>
        <end position="58"/>
    </location>
</feature>
<comment type="catalytic activity">
    <reaction evidence="8 9">
        <text>tRNA(Val) + L-valine + ATP = L-valyl-tRNA(Val) + AMP + diphosphate</text>
        <dbReference type="Rhea" id="RHEA:10704"/>
        <dbReference type="Rhea" id="RHEA-COMP:9672"/>
        <dbReference type="Rhea" id="RHEA-COMP:9708"/>
        <dbReference type="ChEBI" id="CHEBI:30616"/>
        <dbReference type="ChEBI" id="CHEBI:33019"/>
        <dbReference type="ChEBI" id="CHEBI:57762"/>
        <dbReference type="ChEBI" id="CHEBI:78442"/>
        <dbReference type="ChEBI" id="CHEBI:78537"/>
        <dbReference type="ChEBI" id="CHEBI:456215"/>
        <dbReference type="EC" id="6.1.1.9"/>
    </reaction>
</comment>